<evidence type="ECO:0000256" key="6">
    <source>
        <dbReference type="ARBA" id="ARBA00023136"/>
    </source>
</evidence>
<dbReference type="Pfam" id="PF00664">
    <property type="entry name" value="ABC_membrane"/>
    <property type="match status" value="1"/>
</dbReference>
<dbReference type="EMBL" id="LR134363">
    <property type="protein sequence ID" value="VEG75154.1"/>
    <property type="molecule type" value="Genomic_DNA"/>
</dbReference>
<feature type="transmembrane region" description="Helical" evidence="8">
    <location>
        <begin position="55"/>
        <end position="76"/>
    </location>
</feature>
<organism evidence="11 12">
    <name type="scientific">Actinomyces slackii</name>
    <dbReference type="NCBI Taxonomy" id="52774"/>
    <lineage>
        <taxon>Bacteria</taxon>
        <taxon>Bacillati</taxon>
        <taxon>Actinomycetota</taxon>
        <taxon>Actinomycetes</taxon>
        <taxon>Actinomycetales</taxon>
        <taxon>Actinomycetaceae</taxon>
        <taxon>Actinomyces</taxon>
    </lineage>
</organism>
<evidence type="ECO:0000256" key="7">
    <source>
        <dbReference type="SAM" id="MobiDB-lite"/>
    </source>
</evidence>
<dbReference type="InterPro" id="IPR011527">
    <property type="entry name" value="ABC1_TM_dom"/>
</dbReference>
<dbReference type="SUPFAM" id="SSF52540">
    <property type="entry name" value="P-loop containing nucleoside triphosphate hydrolases"/>
    <property type="match status" value="1"/>
</dbReference>
<dbReference type="PROSITE" id="PS00211">
    <property type="entry name" value="ABC_TRANSPORTER_1"/>
    <property type="match status" value="1"/>
</dbReference>
<sequence>MQHMRLMRLWAGHGALLVALTAVGVAVAAAWTGQALLSSRIFAMLISQAPLSDPALAPSVLALVAVLLIRPLLVMVRQLLAHHAMTRVKASLRSRALTAFIRRSALDPAAGRTGHDHAAVVDGIENLDAYLSGYIPQMAVTILVLGVVGSIMTAIDPVTGVIAVAAALLLPSLPRLWDRILASRGADHWDAYQELHAEFVDSMQGMTTLVAFGADLWREEQLAQASQRLLARTLGQLRISLLESGLSGFALSAVPALVLATVVARSKDLSAFEVFVLVLLSVELVRPLRDLAALWHAGYLGTFSGPRIMELLDSDATGAHHRGHEPDGASRRPHAQQPRSTRHAPGPADGDPPAAPVVTVRGLSARYPRAQAPALVDIDLDFCPGLTAIVGATGSGKSTLAAALVGLLAPESGTIEVSGTACGPDRLLDLVSLVPQDPVLLGVTVEQDIALGLPEDPGAPGGPGDGGPLRGTGVSPAVPTSGATQRSRHSQEVIARAARTAGIGTDDATLTLGTAVGEAGALLSGGQRQRVAVARALAQQRAILILDESTSALDPAAETRLVEAVRRDAARTVIAITHRLAVARSADRVIVLDHGRVVEQGAPEELVARGGAFAALVSAELNGSQAVEPCEALATPQRERQGAHR</sequence>
<dbReference type="GO" id="GO:0140359">
    <property type="term" value="F:ABC-type transporter activity"/>
    <property type="evidence" value="ECO:0007669"/>
    <property type="project" value="InterPro"/>
</dbReference>
<feature type="domain" description="ABC transmembrane type-1" evidence="10">
    <location>
        <begin position="18"/>
        <end position="300"/>
    </location>
</feature>
<dbReference type="AlphaFoldDB" id="A0A3S4SG15"/>
<dbReference type="PROSITE" id="PS50893">
    <property type="entry name" value="ABC_TRANSPORTER_2"/>
    <property type="match status" value="1"/>
</dbReference>
<feature type="region of interest" description="Disordered" evidence="7">
    <location>
        <begin position="452"/>
        <end position="490"/>
    </location>
</feature>
<keyword evidence="6 8" id="KW-0472">Membrane</keyword>
<protein>
    <submittedName>
        <fullName evidence="11">RTX-I toxin determinant B</fullName>
    </submittedName>
</protein>
<keyword evidence="3" id="KW-0547">Nucleotide-binding</keyword>
<dbReference type="Gene3D" id="3.40.50.300">
    <property type="entry name" value="P-loop containing nucleotide triphosphate hydrolases"/>
    <property type="match status" value="1"/>
</dbReference>
<dbReference type="RefSeq" id="WP_026427201.1">
    <property type="nucleotide sequence ID" value="NZ_CBCRWE010000022.1"/>
</dbReference>
<dbReference type="InterPro" id="IPR003593">
    <property type="entry name" value="AAA+_ATPase"/>
</dbReference>
<dbReference type="InterPro" id="IPR036640">
    <property type="entry name" value="ABC1_TM_sf"/>
</dbReference>
<proteinExistence type="predicted"/>
<keyword evidence="5 8" id="KW-1133">Transmembrane helix</keyword>
<name>A0A3S4SG15_9ACTO</name>
<evidence type="ECO:0000256" key="1">
    <source>
        <dbReference type="ARBA" id="ARBA00004651"/>
    </source>
</evidence>
<dbReference type="GO" id="GO:0005524">
    <property type="term" value="F:ATP binding"/>
    <property type="evidence" value="ECO:0007669"/>
    <property type="project" value="UniProtKB-KW"/>
</dbReference>
<evidence type="ECO:0000313" key="11">
    <source>
        <dbReference type="EMBL" id="VEG75154.1"/>
    </source>
</evidence>
<dbReference type="InterPro" id="IPR039421">
    <property type="entry name" value="Type_1_exporter"/>
</dbReference>
<gene>
    <name evidence="11" type="primary">apxIB</name>
    <name evidence="11" type="ORF">NCTC11923_01808</name>
</gene>
<dbReference type="InterPro" id="IPR027417">
    <property type="entry name" value="P-loop_NTPase"/>
</dbReference>
<evidence type="ECO:0000256" key="2">
    <source>
        <dbReference type="ARBA" id="ARBA00022692"/>
    </source>
</evidence>
<evidence type="ECO:0000256" key="5">
    <source>
        <dbReference type="ARBA" id="ARBA00022989"/>
    </source>
</evidence>
<dbReference type="InterPro" id="IPR017871">
    <property type="entry name" value="ABC_transporter-like_CS"/>
</dbReference>
<evidence type="ECO:0000256" key="3">
    <source>
        <dbReference type="ARBA" id="ARBA00022741"/>
    </source>
</evidence>
<evidence type="ECO:0000256" key="4">
    <source>
        <dbReference type="ARBA" id="ARBA00022840"/>
    </source>
</evidence>
<dbReference type="GO" id="GO:0016887">
    <property type="term" value="F:ATP hydrolysis activity"/>
    <property type="evidence" value="ECO:0007669"/>
    <property type="project" value="InterPro"/>
</dbReference>
<dbReference type="Pfam" id="PF00005">
    <property type="entry name" value="ABC_tran"/>
    <property type="match status" value="1"/>
</dbReference>
<comment type="subcellular location">
    <subcellularLocation>
        <location evidence="1">Cell membrane</location>
        <topology evidence="1">Multi-pass membrane protein</topology>
    </subcellularLocation>
</comment>
<dbReference type="Gene3D" id="1.20.1560.10">
    <property type="entry name" value="ABC transporter type 1, transmembrane domain"/>
    <property type="match status" value="1"/>
</dbReference>
<feature type="compositionally biased region" description="Gly residues" evidence="7">
    <location>
        <begin position="459"/>
        <end position="470"/>
    </location>
</feature>
<accession>A0A3S4SG15</accession>
<dbReference type="SUPFAM" id="SSF90123">
    <property type="entry name" value="ABC transporter transmembrane region"/>
    <property type="match status" value="1"/>
</dbReference>
<dbReference type="Proteomes" id="UP000276899">
    <property type="component" value="Chromosome"/>
</dbReference>
<keyword evidence="4" id="KW-0067">ATP-binding</keyword>
<evidence type="ECO:0000256" key="8">
    <source>
        <dbReference type="SAM" id="Phobius"/>
    </source>
</evidence>
<dbReference type="PROSITE" id="PS50929">
    <property type="entry name" value="ABC_TM1F"/>
    <property type="match status" value="1"/>
</dbReference>
<keyword evidence="2 8" id="KW-0812">Transmembrane</keyword>
<dbReference type="InterPro" id="IPR003439">
    <property type="entry name" value="ABC_transporter-like_ATP-bd"/>
</dbReference>
<dbReference type="SMART" id="SM00382">
    <property type="entry name" value="AAA"/>
    <property type="match status" value="1"/>
</dbReference>
<keyword evidence="12" id="KW-1185">Reference proteome</keyword>
<dbReference type="PANTHER" id="PTHR24221">
    <property type="entry name" value="ATP-BINDING CASSETTE SUB-FAMILY B"/>
    <property type="match status" value="1"/>
</dbReference>
<dbReference type="KEGG" id="asla:NCTC11923_01808"/>
<dbReference type="STRING" id="1278298.GCA_000428685_02240"/>
<evidence type="ECO:0000259" key="10">
    <source>
        <dbReference type="PROSITE" id="PS50929"/>
    </source>
</evidence>
<evidence type="ECO:0000313" key="12">
    <source>
        <dbReference type="Proteomes" id="UP000276899"/>
    </source>
</evidence>
<dbReference type="GO" id="GO:0034040">
    <property type="term" value="F:ATPase-coupled lipid transmembrane transporter activity"/>
    <property type="evidence" value="ECO:0007669"/>
    <property type="project" value="TreeGrafter"/>
</dbReference>
<reference evidence="11 12" key="1">
    <citation type="submission" date="2018-12" db="EMBL/GenBank/DDBJ databases">
        <authorList>
            <consortium name="Pathogen Informatics"/>
        </authorList>
    </citation>
    <scope>NUCLEOTIDE SEQUENCE [LARGE SCALE GENOMIC DNA]</scope>
    <source>
        <strain evidence="11 12">NCTC11923</strain>
    </source>
</reference>
<dbReference type="GO" id="GO:0005886">
    <property type="term" value="C:plasma membrane"/>
    <property type="evidence" value="ECO:0007669"/>
    <property type="project" value="UniProtKB-SubCell"/>
</dbReference>
<feature type="region of interest" description="Disordered" evidence="7">
    <location>
        <begin position="317"/>
        <end position="355"/>
    </location>
</feature>
<feature type="domain" description="ABC transporter" evidence="9">
    <location>
        <begin position="358"/>
        <end position="619"/>
    </location>
</feature>
<evidence type="ECO:0000259" key="9">
    <source>
        <dbReference type="PROSITE" id="PS50893"/>
    </source>
</evidence>
<dbReference type="PANTHER" id="PTHR24221:SF646">
    <property type="entry name" value="HAEMOLYSIN SECRETION ATP-BINDING PROTEIN"/>
    <property type="match status" value="1"/>
</dbReference>